<gene>
    <name evidence="5" type="ORF">VNI00_012886</name>
</gene>
<keyword evidence="3" id="KW-1133">Transmembrane helix</keyword>
<comment type="caution">
    <text evidence="5">The sequence shown here is derived from an EMBL/GenBank/DDBJ whole genome shotgun (WGS) entry which is preliminary data.</text>
</comment>
<evidence type="ECO:0000313" key="6">
    <source>
        <dbReference type="Proteomes" id="UP001383192"/>
    </source>
</evidence>
<dbReference type="Proteomes" id="UP001383192">
    <property type="component" value="Unassembled WGS sequence"/>
</dbReference>
<keyword evidence="6" id="KW-1185">Reference proteome</keyword>
<proteinExistence type="predicted"/>
<feature type="chain" id="PRO_5043877886" evidence="4">
    <location>
        <begin position="20"/>
        <end position="378"/>
    </location>
</feature>
<feature type="signal peptide" evidence="4">
    <location>
        <begin position="1"/>
        <end position="19"/>
    </location>
</feature>
<keyword evidence="1" id="KW-0175">Coiled coil</keyword>
<sequence>MFTKIILLISSLFTTFVASKTFYTIIDDTNGDEQTKIKPVYFPTSVWDDNTCGPERCAIIPDPALAYQGTWSAATYRPGRVAGDEISVSLQFQGTGISVFLIVVNHLEQTGLTTLSQCNFTLDGQLQKEYVYTPDSEPGLKYGEEAFNISGLANTSHSLKMSVGGLDHEVYLNFDYANYTYEILDPSSGSAPSSSTLTGAIVGGAVGGMFVVIAFVVFFVYRRKRRTHAITSSHTATTSKHAQHHSLPRILSEENGLSAPHGHTQPVQPYPTPLNGGHIQLPGVSLPQMPERLFIKQLETSQGTEREELQSRAMSLRDELRHLETQTQSSVTFLQSSDLAVEELREEVRSMQEQLDIFRRQHGPPPPGYTSCIAPSTV</sequence>
<keyword evidence="3" id="KW-0472">Membrane</keyword>
<keyword evidence="4" id="KW-0732">Signal</keyword>
<evidence type="ECO:0000256" key="3">
    <source>
        <dbReference type="SAM" id="Phobius"/>
    </source>
</evidence>
<evidence type="ECO:0000256" key="4">
    <source>
        <dbReference type="SAM" id="SignalP"/>
    </source>
</evidence>
<name>A0AAW0C0M2_9AGAR</name>
<feature type="coiled-coil region" evidence="1">
    <location>
        <begin position="306"/>
        <end position="361"/>
    </location>
</feature>
<dbReference type="AlphaFoldDB" id="A0AAW0C0M2"/>
<evidence type="ECO:0000256" key="1">
    <source>
        <dbReference type="SAM" id="Coils"/>
    </source>
</evidence>
<evidence type="ECO:0000256" key="2">
    <source>
        <dbReference type="SAM" id="MobiDB-lite"/>
    </source>
</evidence>
<protein>
    <submittedName>
        <fullName evidence="5">Uncharacterized protein</fullName>
    </submittedName>
</protein>
<organism evidence="5 6">
    <name type="scientific">Paramarasmius palmivorus</name>
    <dbReference type="NCBI Taxonomy" id="297713"/>
    <lineage>
        <taxon>Eukaryota</taxon>
        <taxon>Fungi</taxon>
        <taxon>Dikarya</taxon>
        <taxon>Basidiomycota</taxon>
        <taxon>Agaricomycotina</taxon>
        <taxon>Agaricomycetes</taxon>
        <taxon>Agaricomycetidae</taxon>
        <taxon>Agaricales</taxon>
        <taxon>Marasmiineae</taxon>
        <taxon>Marasmiaceae</taxon>
        <taxon>Paramarasmius</taxon>
    </lineage>
</organism>
<feature type="transmembrane region" description="Helical" evidence="3">
    <location>
        <begin position="197"/>
        <end position="221"/>
    </location>
</feature>
<feature type="region of interest" description="Disordered" evidence="2">
    <location>
        <begin position="254"/>
        <end position="278"/>
    </location>
</feature>
<evidence type="ECO:0000313" key="5">
    <source>
        <dbReference type="EMBL" id="KAK7032623.1"/>
    </source>
</evidence>
<reference evidence="5 6" key="1">
    <citation type="submission" date="2024-01" db="EMBL/GenBank/DDBJ databases">
        <title>A draft genome for a cacao thread blight-causing isolate of Paramarasmius palmivorus.</title>
        <authorList>
            <person name="Baruah I.K."/>
            <person name="Bukari Y."/>
            <person name="Amoako-Attah I."/>
            <person name="Meinhardt L.W."/>
            <person name="Bailey B.A."/>
            <person name="Cohen S.P."/>
        </authorList>
    </citation>
    <scope>NUCLEOTIDE SEQUENCE [LARGE SCALE GENOMIC DNA]</scope>
    <source>
        <strain evidence="5 6">GH-12</strain>
    </source>
</reference>
<dbReference type="Gene3D" id="2.60.120.260">
    <property type="entry name" value="Galactose-binding domain-like"/>
    <property type="match status" value="1"/>
</dbReference>
<accession>A0AAW0C0M2</accession>
<keyword evidence="3" id="KW-0812">Transmembrane</keyword>
<dbReference type="EMBL" id="JAYKXP010000062">
    <property type="protein sequence ID" value="KAK7032623.1"/>
    <property type="molecule type" value="Genomic_DNA"/>
</dbReference>